<sequence>MDVASALASVASRKQLRRLGGALELSVDDGGSLDELLSLNATTVDDAMLSVLGAEGAMRARSRLDELRAAPEEPPLPPPDPARAVRSPSSSRPKTVSEGCCVECSQPSPYIFPPLAVRLCESCERLPRYALVTADLARHVYALRDDEFPRGWRSTGGDQVYLRSECEAAASGVAARKRAASAKQWRAETFKKVGGNTVRWKELNTATFQKQRANRKHIGFSDAPDVAAECMDLSCLVRCDAAM</sequence>
<reference evidence="2" key="1">
    <citation type="submission" date="2021-01" db="EMBL/GenBank/DDBJ databases">
        <authorList>
            <person name="Corre E."/>
            <person name="Pelletier E."/>
            <person name="Niang G."/>
            <person name="Scheremetjew M."/>
            <person name="Finn R."/>
            <person name="Kale V."/>
            <person name="Holt S."/>
            <person name="Cochrane G."/>
            <person name="Meng A."/>
            <person name="Brown T."/>
            <person name="Cohen L."/>
        </authorList>
    </citation>
    <scope>NUCLEOTIDE SEQUENCE</scope>
    <source>
        <strain evidence="2">CCMP1756</strain>
    </source>
</reference>
<gene>
    <name evidence="2" type="ORF">PCAL00307_LOCUS340</name>
    <name evidence="3" type="ORF">PECAL_5P27270</name>
</gene>
<reference evidence="3" key="2">
    <citation type="submission" date="2021-11" db="EMBL/GenBank/DDBJ databases">
        <authorList>
            <consortium name="Genoscope - CEA"/>
            <person name="William W."/>
        </authorList>
    </citation>
    <scope>NUCLEOTIDE SEQUENCE</scope>
</reference>
<accession>A0A7S3ZJL5</accession>
<proteinExistence type="predicted"/>
<protein>
    <submittedName>
        <fullName evidence="2">Uncharacterized protein</fullName>
    </submittedName>
</protein>
<dbReference type="Proteomes" id="UP000789595">
    <property type="component" value="Unassembled WGS sequence"/>
</dbReference>
<dbReference type="EMBL" id="HBIW01000412">
    <property type="protein sequence ID" value="CAE0684906.1"/>
    <property type="molecule type" value="Transcribed_RNA"/>
</dbReference>
<dbReference type="OrthoDB" id="544269at2759"/>
<feature type="compositionally biased region" description="Pro residues" evidence="1">
    <location>
        <begin position="72"/>
        <end position="81"/>
    </location>
</feature>
<evidence type="ECO:0000313" key="3">
    <source>
        <dbReference type="EMBL" id="CAH0378207.1"/>
    </source>
</evidence>
<feature type="compositionally biased region" description="Low complexity" evidence="1">
    <location>
        <begin position="82"/>
        <end position="93"/>
    </location>
</feature>
<evidence type="ECO:0000313" key="2">
    <source>
        <dbReference type="EMBL" id="CAE0684906.1"/>
    </source>
</evidence>
<dbReference type="AlphaFoldDB" id="A0A7S3ZJL5"/>
<dbReference type="EMBL" id="CAKKNE010000005">
    <property type="protein sequence ID" value="CAH0378207.1"/>
    <property type="molecule type" value="Genomic_DNA"/>
</dbReference>
<name>A0A7S3ZJL5_9STRA</name>
<evidence type="ECO:0000256" key="1">
    <source>
        <dbReference type="SAM" id="MobiDB-lite"/>
    </source>
</evidence>
<feature type="region of interest" description="Disordered" evidence="1">
    <location>
        <begin position="70"/>
        <end position="98"/>
    </location>
</feature>
<keyword evidence="4" id="KW-1185">Reference proteome</keyword>
<evidence type="ECO:0000313" key="4">
    <source>
        <dbReference type="Proteomes" id="UP000789595"/>
    </source>
</evidence>
<organism evidence="2">
    <name type="scientific">Pelagomonas calceolata</name>
    <dbReference type="NCBI Taxonomy" id="35677"/>
    <lineage>
        <taxon>Eukaryota</taxon>
        <taxon>Sar</taxon>
        <taxon>Stramenopiles</taxon>
        <taxon>Ochrophyta</taxon>
        <taxon>Pelagophyceae</taxon>
        <taxon>Pelagomonadales</taxon>
        <taxon>Pelagomonadaceae</taxon>
        <taxon>Pelagomonas</taxon>
    </lineage>
</organism>